<name>A0A484B371_DRONA</name>
<organism evidence="2 3">
    <name type="scientific">Drosophila navojoa</name>
    <name type="common">Fruit fly</name>
    <dbReference type="NCBI Taxonomy" id="7232"/>
    <lineage>
        <taxon>Eukaryota</taxon>
        <taxon>Metazoa</taxon>
        <taxon>Ecdysozoa</taxon>
        <taxon>Arthropoda</taxon>
        <taxon>Hexapoda</taxon>
        <taxon>Insecta</taxon>
        <taxon>Pterygota</taxon>
        <taxon>Neoptera</taxon>
        <taxon>Endopterygota</taxon>
        <taxon>Diptera</taxon>
        <taxon>Brachycera</taxon>
        <taxon>Muscomorpha</taxon>
        <taxon>Ephydroidea</taxon>
        <taxon>Drosophilidae</taxon>
        <taxon>Drosophila</taxon>
    </lineage>
</organism>
<feature type="region of interest" description="Disordered" evidence="1">
    <location>
        <begin position="110"/>
        <end position="129"/>
    </location>
</feature>
<accession>A0A484B371</accession>
<comment type="caution">
    <text evidence="2">The sequence shown here is derived from an EMBL/GenBank/DDBJ whole genome shotgun (WGS) entry which is preliminary data.</text>
</comment>
<reference evidence="2 3" key="1">
    <citation type="journal article" date="2019" name="J. Hered.">
        <title>An Improved Genome Assembly for Drosophila navojoa, the Basal Species in the mojavensis Cluster.</title>
        <authorList>
            <person name="Vanderlinde T."/>
            <person name="Dupim E.G."/>
            <person name="Nazario-Yepiz N.O."/>
            <person name="Carvalho A.B."/>
        </authorList>
    </citation>
    <scope>NUCLEOTIDE SEQUENCE [LARGE SCALE GENOMIC DNA]</scope>
    <source>
        <strain evidence="2">Navoj_Jal97</strain>
        <tissue evidence="2">Whole organism</tissue>
    </source>
</reference>
<dbReference type="OrthoDB" id="7870399at2759"/>
<sequence length="202" mass="22106">MALMRIRALTKPAASKLTSKVIIQAISGGRCQAIFQKILASYITMRLVECSNHAAKTLRREDVKAMAPFSICSQCKARTRKVTRDAHTLKQIYLCPTCFNAKADAKNIEKEKDPKQTNHKQQQPAQATTKQVAKPAIFVVRQSKAKPKAVKKPVAQFAHVAPPRVPQGGAPGNIPKHTPPLMEPVVINGRKYIAISATASGY</sequence>
<evidence type="ECO:0000256" key="1">
    <source>
        <dbReference type="SAM" id="MobiDB-lite"/>
    </source>
</evidence>
<evidence type="ECO:0000313" key="2">
    <source>
        <dbReference type="EMBL" id="TDG43178.1"/>
    </source>
</evidence>
<gene>
    <name evidence="2" type="ORF">AWZ03_010412</name>
</gene>
<proteinExistence type="predicted"/>
<dbReference type="EMBL" id="LSRL02000172">
    <property type="protein sequence ID" value="TDG43178.1"/>
    <property type="molecule type" value="Genomic_DNA"/>
</dbReference>
<evidence type="ECO:0000313" key="3">
    <source>
        <dbReference type="Proteomes" id="UP000295192"/>
    </source>
</evidence>
<dbReference type="Proteomes" id="UP000295192">
    <property type="component" value="Unassembled WGS sequence"/>
</dbReference>
<feature type="compositionally biased region" description="Low complexity" evidence="1">
    <location>
        <begin position="120"/>
        <end position="129"/>
    </location>
</feature>
<protein>
    <submittedName>
        <fullName evidence="2">Uncharacterized protein</fullName>
    </submittedName>
</protein>
<keyword evidence="3" id="KW-1185">Reference proteome</keyword>
<dbReference type="AlphaFoldDB" id="A0A484B371"/>